<evidence type="ECO:0000256" key="3">
    <source>
        <dbReference type="ARBA" id="ARBA00022741"/>
    </source>
</evidence>
<feature type="transmembrane region" description="Helical" evidence="7">
    <location>
        <begin position="152"/>
        <end position="170"/>
    </location>
</feature>
<dbReference type="PANTHER" id="PTHR43394:SF1">
    <property type="entry name" value="ATP-BINDING CASSETTE SUB-FAMILY B MEMBER 10, MITOCHONDRIAL"/>
    <property type="match status" value="1"/>
</dbReference>
<dbReference type="InterPro" id="IPR011527">
    <property type="entry name" value="ABC1_TM_dom"/>
</dbReference>
<accession>A0A2S7ZCL4</accession>
<keyword evidence="2 7" id="KW-0812">Transmembrane</keyword>
<dbReference type="PROSITE" id="PS00211">
    <property type="entry name" value="ABC_TRANSPORTER_1"/>
    <property type="match status" value="1"/>
</dbReference>
<keyword evidence="4" id="KW-0067">ATP-binding</keyword>
<evidence type="ECO:0000256" key="4">
    <source>
        <dbReference type="ARBA" id="ARBA00022840"/>
    </source>
</evidence>
<dbReference type="InterPro" id="IPR027417">
    <property type="entry name" value="P-loop_NTPase"/>
</dbReference>
<comment type="caution">
    <text evidence="10">The sequence shown here is derived from an EMBL/GenBank/DDBJ whole genome shotgun (WGS) entry which is preliminary data.</text>
</comment>
<name>A0A2S7ZCL4_9FIRM</name>
<evidence type="ECO:0000256" key="1">
    <source>
        <dbReference type="ARBA" id="ARBA00004651"/>
    </source>
</evidence>
<dbReference type="RefSeq" id="WP_105090417.1">
    <property type="nucleotide sequence ID" value="NZ_PPDB01000001.1"/>
</dbReference>
<dbReference type="InterPro" id="IPR017871">
    <property type="entry name" value="ABC_transporter-like_CS"/>
</dbReference>
<dbReference type="PROSITE" id="PS50893">
    <property type="entry name" value="ABC_TRANSPORTER_2"/>
    <property type="match status" value="1"/>
</dbReference>
<dbReference type="GO" id="GO:0005524">
    <property type="term" value="F:ATP binding"/>
    <property type="evidence" value="ECO:0007669"/>
    <property type="project" value="UniProtKB-KW"/>
</dbReference>
<proteinExistence type="predicted"/>
<keyword evidence="5 7" id="KW-1133">Transmembrane helix</keyword>
<dbReference type="PROSITE" id="PS50929">
    <property type="entry name" value="ABC_TM1F"/>
    <property type="match status" value="1"/>
</dbReference>
<dbReference type="Pfam" id="PF00005">
    <property type="entry name" value="ABC_tran"/>
    <property type="match status" value="1"/>
</dbReference>
<dbReference type="InterPro" id="IPR003593">
    <property type="entry name" value="AAA+_ATPase"/>
</dbReference>
<gene>
    <name evidence="10" type="ORF">VEHSUH05_00595</name>
</gene>
<evidence type="ECO:0000256" key="2">
    <source>
        <dbReference type="ARBA" id="ARBA00022692"/>
    </source>
</evidence>
<dbReference type="EMBL" id="PPDB01000001">
    <property type="protein sequence ID" value="PQL20960.1"/>
    <property type="molecule type" value="Genomic_DNA"/>
</dbReference>
<evidence type="ECO:0000259" key="8">
    <source>
        <dbReference type="PROSITE" id="PS50893"/>
    </source>
</evidence>
<feature type="transmembrane region" description="Helical" evidence="7">
    <location>
        <begin position="12"/>
        <end position="39"/>
    </location>
</feature>
<evidence type="ECO:0008006" key="12">
    <source>
        <dbReference type="Google" id="ProtNLM"/>
    </source>
</evidence>
<keyword evidence="11" id="KW-1185">Reference proteome</keyword>
<reference evidence="10 11" key="1">
    <citation type="submission" date="2018-01" db="EMBL/GenBank/DDBJ databases">
        <title>Draft genome sequences of clinical isolates and type strains of oral Veillonella including Veillonella infantum sp., nov.</title>
        <authorList>
            <person name="Mashima I."/>
            <person name="Liao Y.-C."/>
            <person name="Sabharwal A."/>
            <person name="Haase E.M."/>
            <person name="Nakazawa F."/>
            <person name="Scannapieco F.A."/>
        </authorList>
    </citation>
    <scope>NUCLEOTIDE SEQUENCE [LARGE SCALE GENOMIC DNA]</scope>
    <source>
        <strain evidence="10 11">JCM 15641</strain>
    </source>
</reference>
<evidence type="ECO:0000313" key="11">
    <source>
        <dbReference type="Proteomes" id="UP000237916"/>
    </source>
</evidence>
<keyword evidence="6 7" id="KW-0472">Membrane</keyword>
<dbReference type="InterPro" id="IPR003439">
    <property type="entry name" value="ABC_transporter-like_ATP-bd"/>
</dbReference>
<dbReference type="GO" id="GO:0005886">
    <property type="term" value="C:plasma membrane"/>
    <property type="evidence" value="ECO:0007669"/>
    <property type="project" value="UniProtKB-SubCell"/>
</dbReference>
<evidence type="ECO:0000313" key="10">
    <source>
        <dbReference type="EMBL" id="PQL20960.1"/>
    </source>
</evidence>
<dbReference type="InterPro" id="IPR039421">
    <property type="entry name" value="Type_1_exporter"/>
</dbReference>
<feature type="transmembrane region" description="Helical" evidence="7">
    <location>
        <begin position="235"/>
        <end position="259"/>
    </location>
</feature>
<protein>
    <recommendedName>
        <fullName evidence="12">ABC transporter ATP-binding protein</fullName>
    </recommendedName>
</protein>
<evidence type="ECO:0000256" key="5">
    <source>
        <dbReference type="ARBA" id="ARBA00022989"/>
    </source>
</evidence>
<comment type="subcellular location">
    <subcellularLocation>
        <location evidence="1">Cell membrane</location>
        <topology evidence="1">Multi-pass membrane protein</topology>
    </subcellularLocation>
</comment>
<dbReference type="GO" id="GO:0016887">
    <property type="term" value="F:ATP hydrolysis activity"/>
    <property type="evidence" value="ECO:0007669"/>
    <property type="project" value="InterPro"/>
</dbReference>
<evidence type="ECO:0000256" key="6">
    <source>
        <dbReference type="ARBA" id="ARBA00023136"/>
    </source>
</evidence>
<feature type="transmembrane region" description="Helical" evidence="7">
    <location>
        <begin position="51"/>
        <end position="73"/>
    </location>
</feature>
<dbReference type="SUPFAM" id="SSF52540">
    <property type="entry name" value="P-loop containing nucleoside triphosphate hydrolases"/>
    <property type="match status" value="1"/>
</dbReference>
<feature type="domain" description="ABC transporter" evidence="8">
    <location>
        <begin position="333"/>
        <end position="567"/>
    </location>
</feature>
<feature type="transmembrane region" description="Helical" evidence="7">
    <location>
        <begin position="271"/>
        <end position="290"/>
    </location>
</feature>
<feature type="transmembrane region" description="Helical" evidence="7">
    <location>
        <begin position="127"/>
        <end position="146"/>
    </location>
</feature>
<dbReference type="Proteomes" id="UP000237916">
    <property type="component" value="Unassembled WGS sequence"/>
</dbReference>
<organism evidence="10 11">
    <name type="scientific">Veillonella denticariosi JCM 15641</name>
    <dbReference type="NCBI Taxonomy" id="1298594"/>
    <lineage>
        <taxon>Bacteria</taxon>
        <taxon>Bacillati</taxon>
        <taxon>Bacillota</taxon>
        <taxon>Negativicutes</taxon>
        <taxon>Veillonellales</taxon>
        <taxon>Veillonellaceae</taxon>
        <taxon>Veillonella</taxon>
    </lineage>
</organism>
<keyword evidence="3" id="KW-0547">Nucleotide-binding</keyword>
<dbReference type="AlphaFoldDB" id="A0A2S7ZCL4"/>
<dbReference type="SUPFAM" id="SSF90123">
    <property type="entry name" value="ABC transporter transmembrane region"/>
    <property type="match status" value="1"/>
</dbReference>
<sequence>MKRFSLLFQKPLMAISSLTLAILYAIALPALALLIQWITNTLVEKQEISSAQVMISLGFAVAVLGISALYVYVKDRLINSIIRMEKNRIFTEVFSKNISDFRKNNTSVYTSVLNQDIYIIEDDYFETLYSIVGGIATVIAAFVIMWFIYYKIIFIMLGLVIAGLIIPNLLGTKMGKYKNEYLVSFGQFNGVIKDYFNAFEVIKAYRVLVNVINSFGRYNNALESKRLKSKLFEDIVLVVSNFAAFMLSLAMFLICAYYVSINEIRVGDMVAVVQLSNSIMSPIMMILLSLGRVISAKKVWNNIDEIKLRKSGVHDIDIDKLHDTDQIQFSKSIEFKDVSFAYPGKEQNTLQDINIVFEKGKKYAIVGMSGSGKTTLLKMILRYFDNYSGSIFIDGYEYSKIDDESVYDNITYMQQHSVMFNDTLEYNLTLGNTVSDNLLDQAIDKANLRKTVDKLAKGLKTIVQENGINFSGGEKKRIEICRALLKKSDIVIVDEFSFGLDNLTAKILERELVGLDATVINVTHFLDEDILRLYDEIIVLEDGSIREVGCFDELYDNGSLFYRLIEKGGEVNEQHAS</sequence>
<dbReference type="STRING" id="1298594.GCA_001312465_01386"/>
<dbReference type="Gene3D" id="3.40.50.300">
    <property type="entry name" value="P-loop containing nucleotide triphosphate hydrolases"/>
    <property type="match status" value="1"/>
</dbReference>
<dbReference type="GO" id="GO:0015421">
    <property type="term" value="F:ABC-type oligopeptide transporter activity"/>
    <property type="evidence" value="ECO:0007669"/>
    <property type="project" value="TreeGrafter"/>
</dbReference>
<dbReference type="InterPro" id="IPR036640">
    <property type="entry name" value="ABC1_TM_sf"/>
</dbReference>
<dbReference type="SMART" id="SM00382">
    <property type="entry name" value="AAA"/>
    <property type="match status" value="1"/>
</dbReference>
<dbReference type="Pfam" id="PF00664">
    <property type="entry name" value="ABC_membrane"/>
    <property type="match status" value="1"/>
</dbReference>
<dbReference type="PANTHER" id="PTHR43394">
    <property type="entry name" value="ATP-DEPENDENT PERMEASE MDL1, MITOCHONDRIAL"/>
    <property type="match status" value="1"/>
</dbReference>
<dbReference type="OrthoDB" id="95687at2"/>
<dbReference type="Gene3D" id="1.20.1560.10">
    <property type="entry name" value="ABC transporter type 1, transmembrane domain"/>
    <property type="match status" value="1"/>
</dbReference>
<evidence type="ECO:0000256" key="7">
    <source>
        <dbReference type="SAM" id="Phobius"/>
    </source>
</evidence>
<evidence type="ECO:0000259" key="9">
    <source>
        <dbReference type="PROSITE" id="PS50929"/>
    </source>
</evidence>
<feature type="domain" description="ABC transmembrane type-1" evidence="9">
    <location>
        <begin position="17"/>
        <end position="295"/>
    </location>
</feature>